<dbReference type="Proteomes" id="UP000838756">
    <property type="component" value="Unassembled WGS sequence"/>
</dbReference>
<keyword evidence="2" id="KW-1185">Reference proteome</keyword>
<dbReference type="Gene3D" id="3.30.810.10">
    <property type="entry name" value="2-Layer Sandwich"/>
    <property type="match status" value="1"/>
</dbReference>
<dbReference type="EMBL" id="CAKXAJ010011559">
    <property type="protein sequence ID" value="CAH2214716.1"/>
    <property type="molecule type" value="Genomic_DNA"/>
</dbReference>
<dbReference type="InterPro" id="IPR027483">
    <property type="entry name" value="PInositol-4-P-4/5-kinase_C_sf"/>
</dbReference>
<dbReference type="OrthoDB" id="7475696at2759"/>
<evidence type="ECO:0000313" key="1">
    <source>
        <dbReference type="EMBL" id="CAH2214716.1"/>
    </source>
</evidence>
<name>A0A8S4QS08_9NEOP</name>
<gene>
    <name evidence="1" type="primary">jg304</name>
    <name evidence="1" type="ORF">PAEG_LOCUS3573</name>
</gene>
<sequence length="122" mass="13116">FNTPPDSPRGLGRQPSLRYEGIIPELDIYAIPSHEGAPKKEIYFVALIDVLTHYGVKKQGVPLYTVLGRLPPAAPSDSPDVICPPRWGPTYAALTGAGSPFQHLKTPTSIGTPSYVPCPLPL</sequence>
<proteinExistence type="predicted"/>
<dbReference type="SUPFAM" id="SSF56104">
    <property type="entry name" value="SAICAR synthase-like"/>
    <property type="match status" value="1"/>
</dbReference>
<feature type="non-terminal residue" evidence="1">
    <location>
        <position position="122"/>
    </location>
</feature>
<organism evidence="1 2">
    <name type="scientific">Pararge aegeria aegeria</name>
    <dbReference type="NCBI Taxonomy" id="348720"/>
    <lineage>
        <taxon>Eukaryota</taxon>
        <taxon>Metazoa</taxon>
        <taxon>Ecdysozoa</taxon>
        <taxon>Arthropoda</taxon>
        <taxon>Hexapoda</taxon>
        <taxon>Insecta</taxon>
        <taxon>Pterygota</taxon>
        <taxon>Neoptera</taxon>
        <taxon>Endopterygota</taxon>
        <taxon>Lepidoptera</taxon>
        <taxon>Glossata</taxon>
        <taxon>Ditrysia</taxon>
        <taxon>Papilionoidea</taxon>
        <taxon>Nymphalidae</taxon>
        <taxon>Satyrinae</taxon>
        <taxon>Satyrini</taxon>
        <taxon>Parargina</taxon>
        <taxon>Pararge</taxon>
    </lineage>
</organism>
<evidence type="ECO:0000313" key="2">
    <source>
        <dbReference type="Proteomes" id="UP000838756"/>
    </source>
</evidence>
<accession>A0A8S4QS08</accession>
<reference evidence="1" key="1">
    <citation type="submission" date="2022-03" db="EMBL/GenBank/DDBJ databases">
        <authorList>
            <person name="Lindestad O."/>
        </authorList>
    </citation>
    <scope>NUCLEOTIDE SEQUENCE</scope>
</reference>
<protein>
    <submittedName>
        <fullName evidence="1">Jg304 protein</fullName>
    </submittedName>
</protein>
<dbReference type="AlphaFoldDB" id="A0A8S4QS08"/>
<comment type="caution">
    <text evidence="1">The sequence shown here is derived from an EMBL/GenBank/DDBJ whole genome shotgun (WGS) entry which is preliminary data.</text>
</comment>